<dbReference type="InterPro" id="IPR020904">
    <property type="entry name" value="Sc_DH/Rdtase_CS"/>
</dbReference>
<reference evidence="3" key="1">
    <citation type="journal article" date="2019" name="Int. J. Syst. Evol. Microbiol.">
        <title>The Global Catalogue of Microorganisms (GCM) 10K type strain sequencing project: providing services to taxonomists for standard genome sequencing and annotation.</title>
        <authorList>
            <consortium name="The Broad Institute Genomics Platform"/>
            <consortium name="The Broad Institute Genome Sequencing Center for Infectious Disease"/>
            <person name="Wu L."/>
            <person name="Ma J."/>
        </authorList>
    </citation>
    <scope>NUCLEOTIDE SEQUENCE [LARGE SCALE GENOMIC DNA]</scope>
    <source>
        <strain evidence="3">CGMCC 1.15399</strain>
    </source>
</reference>
<dbReference type="EC" id="1.1.1.-" evidence="2"/>
<organism evidence="2 3">
    <name type="scientific">Nonomuraea guangzhouensis</name>
    <dbReference type="NCBI Taxonomy" id="1291555"/>
    <lineage>
        <taxon>Bacteria</taxon>
        <taxon>Bacillati</taxon>
        <taxon>Actinomycetota</taxon>
        <taxon>Actinomycetes</taxon>
        <taxon>Streptosporangiales</taxon>
        <taxon>Streptosporangiaceae</taxon>
        <taxon>Nonomuraea</taxon>
    </lineage>
</organism>
<keyword evidence="2" id="KW-0560">Oxidoreductase</keyword>
<gene>
    <name evidence="2" type="ORF">ACFSJ0_29880</name>
</gene>
<dbReference type="Gene3D" id="3.40.50.720">
    <property type="entry name" value="NAD(P)-binding Rossmann-like Domain"/>
    <property type="match status" value="1"/>
</dbReference>
<dbReference type="Pfam" id="PF13561">
    <property type="entry name" value="adh_short_C2"/>
    <property type="match status" value="1"/>
</dbReference>
<comment type="similarity">
    <text evidence="1">Belongs to the short-chain dehydrogenases/reductases (SDR) family.</text>
</comment>
<dbReference type="InterPro" id="IPR036291">
    <property type="entry name" value="NAD(P)-bd_dom_sf"/>
</dbReference>
<dbReference type="SUPFAM" id="SSF51735">
    <property type="entry name" value="NAD(P)-binding Rossmann-fold domains"/>
    <property type="match status" value="1"/>
</dbReference>
<sequence>MTYDREERNMSSTGLEDSSVIVTGAGSGIGRAAALLFAQEGAKVVVADLNGEAAKAVVAEIQEAGGTAVVVTGDLSDPAVVDQVVATAVDTFGGLDVLVNNAGIMDQMSGTADVSDAEWERVIRVNLTAPFLLTRAALPHMLAKGKGAIVNTASEAALRGSAAGTAYTVSKHGIVGLTRSVAVMYRNAGIRANAIAPGGTKTGIVVNADPAAHGPQTIGAYMQNVGRPAEADEQAAAIVFLASDAASNINGVVLPVDNGWAAV</sequence>
<dbReference type="PROSITE" id="PS00061">
    <property type="entry name" value="ADH_SHORT"/>
    <property type="match status" value="1"/>
</dbReference>
<accession>A0ABW4GJN3</accession>
<comment type="caution">
    <text evidence="2">The sequence shown here is derived from an EMBL/GenBank/DDBJ whole genome shotgun (WGS) entry which is preliminary data.</text>
</comment>
<dbReference type="PRINTS" id="PR00081">
    <property type="entry name" value="GDHRDH"/>
</dbReference>
<dbReference type="PANTHER" id="PTHR42879">
    <property type="entry name" value="3-OXOACYL-(ACYL-CARRIER-PROTEIN) REDUCTASE"/>
    <property type="match status" value="1"/>
</dbReference>
<evidence type="ECO:0000313" key="2">
    <source>
        <dbReference type="EMBL" id="MFD1541297.1"/>
    </source>
</evidence>
<dbReference type="PRINTS" id="PR00080">
    <property type="entry name" value="SDRFAMILY"/>
</dbReference>
<protein>
    <submittedName>
        <fullName evidence="2">SDR family NAD(P)-dependent oxidoreductase</fullName>
        <ecNumber evidence="2">1.1.1.-</ecNumber>
    </submittedName>
</protein>
<evidence type="ECO:0000256" key="1">
    <source>
        <dbReference type="ARBA" id="ARBA00006484"/>
    </source>
</evidence>
<name>A0ABW4GJN3_9ACTN</name>
<dbReference type="Proteomes" id="UP001597097">
    <property type="component" value="Unassembled WGS sequence"/>
</dbReference>
<evidence type="ECO:0000313" key="3">
    <source>
        <dbReference type="Proteomes" id="UP001597097"/>
    </source>
</evidence>
<dbReference type="GO" id="GO:0016491">
    <property type="term" value="F:oxidoreductase activity"/>
    <property type="evidence" value="ECO:0007669"/>
    <property type="project" value="UniProtKB-KW"/>
</dbReference>
<dbReference type="CDD" id="cd05233">
    <property type="entry name" value="SDR_c"/>
    <property type="match status" value="1"/>
</dbReference>
<dbReference type="InterPro" id="IPR050259">
    <property type="entry name" value="SDR"/>
</dbReference>
<proteinExistence type="inferred from homology"/>
<dbReference type="EMBL" id="JBHUCM010000025">
    <property type="protein sequence ID" value="MFD1541297.1"/>
    <property type="molecule type" value="Genomic_DNA"/>
</dbReference>
<dbReference type="PANTHER" id="PTHR42879:SF2">
    <property type="entry name" value="3-OXOACYL-[ACYL-CARRIER-PROTEIN] REDUCTASE FABG"/>
    <property type="match status" value="1"/>
</dbReference>
<dbReference type="RefSeq" id="WP_246653608.1">
    <property type="nucleotide sequence ID" value="NZ_JAHKRM010000033.1"/>
</dbReference>
<keyword evidence="3" id="KW-1185">Reference proteome</keyword>
<dbReference type="InterPro" id="IPR002347">
    <property type="entry name" value="SDR_fam"/>
</dbReference>